<name>A0ABU7S5B6_9ACTN</name>
<evidence type="ECO:0000313" key="13">
    <source>
        <dbReference type="Proteomes" id="UP001332243"/>
    </source>
</evidence>
<evidence type="ECO:0000256" key="10">
    <source>
        <dbReference type="SAM" id="Phobius"/>
    </source>
</evidence>
<dbReference type="GO" id="GO:0016301">
    <property type="term" value="F:kinase activity"/>
    <property type="evidence" value="ECO:0007669"/>
    <property type="project" value="UniProtKB-KW"/>
</dbReference>
<dbReference type="InterPro" id="IPR055558">
    <property type="entry name" value="DUF7134"/>
</dbReference>
<dbReference type="Pfam" id="PF23539">
    <property type="entry name" value="DUF7134"/>
    <property type="match status" value="1"/>
</dbReference>
<keyword evidence="13" id="KW-1185">Reference proteome</keyword>
<dbReference type="RefSeq" id="WP_331218789.1">
    <property type="nucleotide sequence ID" value="NZ_JAZGQK010000049.1"/>
</dbReference>
<dbReference type="Pfam" id="PF02518">
    <property type="entry name" value="HATPase_c"/>
    <property type="match status" value="1"/>
</dbReference>
<dbReference type="InterPro" id="IPR050482">
    <property type="entry name" value="Sensor_HK_TwoCompSys"/>
</dbReference>
<feature type="compositionally biased region" description="Gly residues" evidence="9">
    <location>
        <begin position="343"/>
        <end position="353"/>
    </location>
</feature>
<keyword evidence="3" id="KW-0597">Phosphoprotein</keyword>
<dbReference type="EC" id="2.7.13.3" evidence="2"/>
<sequence>MSAPSSRRAGMLYRLRTTNPYVVDGALAAAVAVPLSVPFVTSPPGHVTPLGVVLNVASVVPLVWRRRAPFAVAALVFVFAGLVSLHHRPGQMLQYSGLVAIYTIADLGRPWQRRTFLWIILLTFPPASFLLKGNTLAEFMFTMLLPLTAYLLGTLARTNRARIEAVAQRAAELERGREADAARAVAEERNRIARDMHDVLAHAVSVMVVQAEAGPVLMRGDPRRAERAFDVIAEAGRSAMEELSRTLGVLRSETDVGVRVPPPTVAGIPALVDQVRGAGLPVDLTVVGTVRPLPAGAEAAGYRIVQEALTNTLKHAEARSAAVRLDWTENELVVTVTDDGSGQPRGVGDGAGHTGLPAPRGGHGLAGIRQRAEACGGTADAGPGETGFRVSARLPLGGGGR</sequence>
<feature type="region of interest" description="Disordered" evidence="9">
    <location>
        <begin position="377"/>
        <end position="401"/>
    </location>
</feature>
<dbReference type="PANTHER" id="PTHR24421:SF10">
    <property type="entry name" value="NITRATE_NITRITE SENSOR PROTEIN NARQ"/>
    <property type="match status" value="1"/>
</dbReference>
<comment type="catalytic activity">
    <reaction evidence="1">
        <text>ATP + protein L-histidine = ADP + protein N-phospho-L-histidine.</text>
        <dbReference type="EC" id="2.7.13.3"/>
    </reaction>
</comment>
<feature type="region of interest" description="Disordered" evidence="9">
    <location>
        <begin position="337"/>
        <end position="365"/>
    </location>
</feature>
<keyword evidence="10" id="KW-0472">Membrane</keyword>
<dbReference type="CDD" id="cd16917">
    <property type="entry name" value="HATPase_UhpB-NarQ-NarX-like"/>
    <property type="match status" value="1"/>
</dbReference>
<evidence type="ECO:0000256" key="4">
    <source>
        <dbReference type="ARBA" id="ARBA00022679"/>
    </source>
</evidence>
<evidence type="ECO:0000256" key="7">
    <source>
        <dbReference type="ARBA" id="ARBA00022840"/>
    </source>
</evidence>
<dbReference type="Gene3D" id="3.30.565.10">
    <property type="entry name" value="Histidine kinase-like ATPase, C-terminal domain"/>
    <property type="match status" value="1"/>
</dbReference>
<dbReference type="PANTHER" id="PTHR24421">
    <property type="entry name" value="NITRATE/NITRITE SENSOR PROTEIN NARX-RELATED"/>
    <property type="match status" value="1"/>
</dbReference>
<dbReference type="Gene3D" id="1.20.5.1930">
    <property type="match status" value="1"/>
</dbReference>
<dbReference type="SUPFAM" id="SSF55874">
    <property type="entry name" value="ATPase domain of HSP90 chaperone/DNA topoisomerase II/histidine kinase"/>
    <property type="match status" value="1"/>
</dbReference>
<gene>
    <name evidence="12" type="ORF">V1633_36670</name>
</gene>
<keyword evidence="7" id="KW-0067">ATP-binding</keyword>
<reference evidence="12 13" key="1">
    <citation type="submission" date="2024-01" db="EMBL/GenBank/DDBJ databases">
        <title>Genome insights into Plantactinospora sonchi sp. nov.</title>
        <authorList>
            <person name="Wang L."/>
        </authorList>
    </citation>
    <scope>NUCLEOTIDE SEQUENCE [LARGE SCALE GENOMIC DNA]</scope>
    <source>
        <strain evidence="12 13">NEAU-QY2</strain>
    </source>
</reference>
<dbReference type="Pfam" id="PF07730">
    <property type="entry name" value="HisKA_3"/>
    <property type="match status" value="1"/>
</dbReference>
<keyword evidence="8" id="KW-0902">Two-component regulatory system</keyword>
<dbReference type="InterPro" id="IPR003594">
    <property type="entry name" value="HATPase_dom"/>
</dbReference>
<dbReference type="InterPro" id="IPR011712">
    <property type="entry name" value="Sig_transdc_His_kin_sub3_dim/P"/>
</dbReference>
<dbReference type="Proteomes" id="UP001332243">
    <property type="component" value="Unassembled WGS sequence"/>
</dbReference>
<dbReference type="EMBL" id="JAZGQK010000049">
    <property type="protein sequence ID" value="MEE6263997.1"/>
    <property type="molecule type" value="Genomic_DNA"/>
</dbReference>
<keyword evidence="4" id="KW-0808">Transferase</keyword>
<dbReference type="InterPro" id="IPR036890">
    <property type="entry name" value="HATPase_C_sf"/>
</dbReference>
<feature type="domain" description="Histidine kinase/HSP90-like ATPase" evidence="11">
    <location>
        <begin position="296"/>
        <end position="398"/>
    </location>
</feature>
<feature type="transmembrane region" description="Helical" evidence="10">
    <location>
        <begin position="70"/>
        <end position="86"/>
    </location>
</feature>
<keyword evidence="6 12" id="KW-0418">Kinase</keyword>
<evidence type="ECO:0000256" key="1">
    <source>
        <dbReference type="ARBA" id="ARBA00000085"/>
    </source>
</evidence>
<organism evidence="12 13">
    <name type="scientific">Plantactinospora sonchi</name>
    <dbReference type="NCBI Taxonomy" id="1544735"/>
    <lineage>
        <taxon>Bacteria</taxon>
        <taxon>Bacillati</taxon>
        <taxon>Actinomycetota</taxon>
        <taxon>Actinomycetes</taxon>
        <taxon>Micromonosporales</taxon>
        <taxon>Micromonosporaceae</taxon>
        <taxon>Plantactinospora</taxon>
    </lineage>
</organism>
<evidence type="ECO:0000256" key="3">
    <source>
        <dbReference type="ARBA" id="ARBA00022553"/>
    </source>
</evidence>
<keyword evidence="10" id="KW-1133">Transmembrane helix</keyword>
<evidence type="ECO:0000256" key="5">
    <source>
        <dbReference type="ARBA" id="ARBA00022741"/>
    </source>
</evidence>
<feature type="transmembrane region" description="Helical" evidence="10">
    <location>
        <begin position="21"/>
        <end position="40"/>
    </location>
</feature>
<evidence type="ECO:0000256" key="9">
    <source>
        <dbReference type="SAM" id="MobiDB-lite"/>
    </source>
</evidence>
<dbReference type="SMART" id="SM00387">
    <property type="entry name" value="HATPase_c"/>
    <property type="match status" value="1"/>
</dbReference>
<comment type="caution">
    <text evidence="12">The sequence shown here is derived from an EMBL/GenBank/DDBJ whole genome shotgun (WGS) entry which is preliminary data.</text>
</comment>
<feature type="transmembrane region" description="Helical" evidence="10">
    <location>
        <begin position="115"/>
        <end position="133"/>
    </location>
</feature>
<evidence type="ECO:0000256" key="2">
    <source>
        <dbReference type="ARBA" id="ARBA00012438"/>
    </source>
</evidence>
<keyword evidence="10" id="KW-0812">Transmembrane</keyword>
<accession>A0ABU7S5B6</accession>
<evidence type="ECO:0000256" key="6">
    <source>
        <dbReference type="ARBA" id="ARBA00022777"/>
    </source>
</evidence>
<keyword evidence="5" id="KW-0547">Nucleotide-binding</keyword>
<protein>
    <recommendedName>
        <fullName evidence="2">histidine kinase</fullName>
        <ecNumber evidence="2">2.7.13.3</ecNumber>
    </recommendedName>
</protein>
<evidence type="ECO:0000313" key="12">
    <source>
        <dbReference type="EMBL" id="MEE6263997.1"/>
    </source>
</evidence>
<evidence type="ECO:0000259" key="11">
    <source>
        <dbReference type="SMART" id="SM00387"/>
    </source>
</evidence>
<evidence type="ECO:0000256" key="8">
    <source>
        <dbReference type="ARBA" id="ARBA00023012"/>
    </source>
</evidence>
<proteinExistence type="predicted"/>